<dbReference type="PIRSF" id="PIRSF001112">
    <property type="entry name" value="Epoxide_hydrolase"/>
    <property type="match status" value="1"/>
</dbReference>
<feature type="active site" description="Nucleophile" evidence="3">
    <location>
        <position position="182"/>
    </location>
</feature>
<dbReference type="InterPro" id="IPR016292">
    <property type="entry name" value="Epoxide_hydrolase"/>
</dbReference>
<protein>
    <submittedName>
        <fullName evidence="5">Epoxide hydrolase</fullName>
        <ecNumber evidence="5">3.3.2.10</ecNumber>
        <ecNumber evidence="5">3.3.2.9</ecNumber>
    </submittedName>
</protein>
<proteinExistence type="inferred from homology"/>
<dbReference type="InterPro" id="IPR000639">
    <property type="entry name" value="Epox_hydrolase-like"/>
</dbReference>
<keyword evidence="6" id="KW-1185">Reference proteome</keyword>
<sequence>MALPFGTVPSGARNAPTPFKASIPDERIKEMQILVRLSKIAPETYEGSQQDRKYGITTEWLSSAKDQWKKLDCFPQFTYKIEGLTIHFVALFSEKKDAVPIVLLHGWPGSFLEFLPLLSLFRDKYDPSTLPYHFVVPSLPGYTFSSGPPLDKNFSTADVARIINQLMVNLGFESGYVAQGGDIGSRIGRVLAVDYESCKGTYWTFQDQTFWTSHANEDFNINSGTFMEHGTRPSTIGHVLAASPIALLAWIGEKFLDWVDDPLPLETILESVSLYWLTETFPRSIYPYREFLQPSEVPATMDPRWYIRKPFGFSYFPMELVPVPRSWIETTGNLVFWRQHEKGGHFAALERPQDFAEDLAAFVQQIWPGISQRK</sequence>
<dbReference type="EMBL" id="LASV01000143">
    <property type="protein sequence ID" value="KKA22360.1"/>
    <property type="molecule type" value="Genomic_DNA"/>
</dbReference>
<feature type="active site" description="Proton acceptor" evidence="3">
    <location>
        <position position="345"/>
    </location>
</feature>
<dbReference type="Pfam" id="PF06441">
    <property type="entry name" value="EHN"/>
    <property type="match status" value="1"/>
</dbReference>
<dbReference type="GO" id="GO:0033961">
    <property type="term" value="F:cis-stilbene-oxide hydrolase activity"/>
    <property type="evidence" value="ECO:0007669"/>
    <property type="project" value="UniProtKB-EC"/>
</dbReference>
<evidence type="ECO:0000259" key="4">
    <source>
        <dbReference type="Pfam" id="PF06441"/>
    </source>
</evidence>
<comment type="caution">
    <text evidence="5">The sequence shown here is derived from an EMBL/GenBank/DDBJ whole genome shotgun (WGS) entry which is preliminary data.</text>
</comment>
<dbReference type="OrthoDB" id="7130006at2759"/>
<organism evidence="5 6">
    <name type="scientific">Rasamsonia emersonii (strain ATCC 16479 / CBS 393.64 / IMI 116815)</name>
    <dbReference type="NCBI Taxonomy" id="1408163"/>
    <lineage>
        <taxon>Eukaryota</taxon>
        <taxon>Fungi</taxon>
        <taxon>Dikarya</taxon>
        <taxon>Ascomycota</taxon>
        <taxon>Pezizomycotina</taxon>
        <taxon>Eurotiomycetes</taxon>
        <taxon>Eurotiomycetidae</taxon>
        <taxon>Eurotiales</taxon>
        <taxon>Trichocomaceae</taxon>
        <taxon>Rasamsonia</taxon>
    </lineage>
</organism>
<dbReference type="SUPFAM" id="SSF53474">
    <property type="entry name" value="alpha/beta-Hydrolases"/>
    <property type="match status" value="1"/>
</dbReference>
<dbReference type="EC" id="3.3.2.9" evidence="5"/>
<dbReference type="EC" id="3.3.2.10" evidence="5"/>
<evidence type="ECO:0000313" key="6">
    <source>
        <dbReference type="Proteomes" id="UP000053958"/>
    </source>
</evidence>
<dbReference type="AlphaFoldDB" id="A0A0F4YW95"/>
<evidence type="ECO:0000313" key="5">
    <source>
        <dbReference type="EMBL" id="KKA22360.1"/>
    </source>
</evidence>
<gene>
    <name evidence="5" type="ORF">T310_3566</name>
</gene>
<reference evidence="5 6" key="1">
    <citation type="submission" date="2015-04" db="EMBL/GenBank/DDBJ databases">
        <authorList>
            <person name="Heijne W.H."/>
            <person name="Fedorova N.D."/>
            <person name="Nierman W.C."/>
            <person name="Vollebregt A.W."/>
            <person name="Zhao Z."/>
            <person name="Wu L."/>
            <person name="Kumar M."/>
            <person name="Stam H."/>
            <person name="van den Berg M.A."/>
            <person name="Pel H.J."/>
        </authorList>
    </citation>
    <scope>NUCLEOTIDE SEQUENCE [LARGE SCALE GENOMIC DNA]</scope>
    <source>
        <strain evidence="5 6">CBS 393.64</strain>
    </source>
</reference>
<dbReference type="PRINTS" id="PR00412">
    <property type="entry name" value="EPOXHYDRLASE"/>
</dbReference>
<dbReference type="InterPro" id="IPR029058">
    <property type="entry name" value="AB_hydrolase_fold"/>
</dbReference>
<dbReference type="RefSeq" id="XP_013328972.1">
    <property type="nucleotide sequence ID" value="XM_013473518.1"/>
</dbReference>
<dbReference type="STRING" id="1408163.A0A0F4YW95"/>
<evidence type="ECO:0000256" key="1">
    <source>
        <dbReference type="ARBA" id="ARBA00010088"/>
    </source>
</evidence>
<dbReference type="Proteomes" id="UP000053958">
    <property type="component" value="Unassembled WGS sequence"/>
</dbReference>
<dbReference type="Gene3D" id="3.40.50.1820">
    <property type="entry name" value="alpha/beta hydrolase"/>
    <property type="match status" value="1"/>
</dbReference>
<dbReference type="PANTHER" id="PTHR21661:SF39">
    <property type="entry name" value="HYDROLASE, PUTATIVE (AFU_ORTHOLOGUE AFUA_3G08960)-RELATED"/>
    <property type="match status" value="1"/>
</dbReference>
<dbReference type="GeneID" id="25315915"/>
<feature type="active site" description="Proton donor" evidence="3">
    <location>
        <position position="288"/>
    </location>
</feature>
<dbReference type="GO" id="GO:0097176">
    <property type="term" value="P:epoxide metabolic process"/>
    <property type="evidence" value="ECO:0007669"/>
    <property type="project" value="TreeGrafter"/>
</dbReference>
<feature type="domain" description="Epoxide hydrolase N-terminal" evidence="4">
    <location>
        <begin position="17"/>
        <end position="114"/>
    </location>
</feature>
<dbReference type="InterPro" id="IPR010497">
    <property type="entry name" value="Epoxide_hydro_N"/>
</dbReference>
<evidence type="ECO:0000256" key="2">
    <source>
        <dbReference type="ARBA" id="ARBA00022801"/>
    </source>
</evidence>
<accession>A0A0F4YW95</accession>
<comment type="similarity">
    <text evidence="1">Belongs to the peptidase S33 family.</text>
</comment>
<name>A0A0F4YW95_RASE3</name>
<keyword evidence="2 5" id="KW-0378">Hydrolase</keyword>
<evidence type="ECO:0000256" key="3">
    <source>
        <dbReference type="PIRSR" id="PIRSR001112-1"/>
    </source>
</evidence>
<dbReference type="PANTHER" id="PTHR21661">
    <property type="entry name" value="EPOXIDE HYDROLASE 1-RELATED"/>
    <property type="match status" value="1"/>
</dbReference>